<dbReference type="Gene3D" id="1.10.8.620">
    <property type="entry name" value="ORF12 helical bundle domain-like"/>
    <property type="match status" value="1"/>
</dbReference>
<keyword evidence="4" id="KW-0378">Hydrolase</keyword>
<feature type="domain" description="Beta-lactamase class A catalytic" evidence="2">
    <location>
        <begin position="182"/>
        <end position="286"/>
    </location>
</feature>
<organism evidence="4 5">
    <name type="scientific">Mycolicibacter acidiphilus</name>
    <dbReference type="NCBI Taxonomy" id="2835306"/>
    <lineage>
        <taxon>Bacteria</taxon>
        <taxon>Bacillati</taxon>
        <taxon>Actinomycetota</taxon>
        <taxon>Actinomycetes</taxon>
        <taxon>Mycobacteriales</taxon>
        <taxon>Mycobacteriaceae</taxon>
        <taxon>Mycolicibacter</taxon>
    </lineage>
</organism>
<dbReference type="InterPro" id="IPR045155">
    <property type="entry name" value="Beta-lactam_cat"/>
</dbReference>
<accession>A0ABS5RFX1</accession>
<dbReference type="GO" id="GO:0016787">
    <property type="term" value="F:hydrolase activity"/>
    <property type="evidence" value="ECO:0007669"/>
    <property type="project" value="UniProtKB-KW"/>
</dbReference>
<dbReference type="Proteomes" id="UP001519535">
    <property type="component" value="Unassembled WGS sequence"/>
</dbReference>
<dbReference type="EMBL" id="JAHCLR010000007">
    <property type="protein sequence ID" value="MBS9533177.1"/>
    <property type="molecule type" value="Genomic_DNA"/>
</dbReference>
<evidence type="ECO:0000313" key="5">
    <source>
        <dbReference type="Proteomes" id="UP001519535"/>
    </source>
</evidence>
<dbReference type="Gene3D" id="3.10.450.280">
    <property type="match status" value="1"/>
</dbReference>
<dbReference type="PANTHER" id="PTHR35333:SF5">
    <property type="entry name" value="CONSERVED LIPOPROTEIN LPQF-RELATED"/>
    <property type="match status" value="1"/>
</dbReference>
<dbReference type="Pfam" id="PF18042">
    <property type="entry name" value="ORF_12_N"/>
    <property type="match status" value="1"/>
</dbReference>
<feature type="signal peptide" evidence="1">
    <location>
        <begin position="1"/>
        <end position="29"/>
    </location>
</feature>
<dbReference type="SUPFAM" id="SSF56601">
    <property type="entry name" value="beta-lactamase/transpeptidase-like"/>
    <property type="match status" value="1"/>
</dbReference>
<protein>
    <submittedName>
        <fullName evidence="4">Serine hydrolase</fullName>
    </submittedName>
</protein>
<dbReference type="InterPro" id="IPR000871">
    <property type="entry name" value="Beta-lactam_class-A"/>
</dbReference>
<feature type="domain" description="ORF 12 gene product N-terminal" evidence="3">
    <location>
        <begin position="52"/>
        <end position="138"/>
    </location>
</feature>
<evidence type="ECO:0000313" key="4">
    <source>
        <dbReference type="EMBL" id="MBS9533177.1"/>
    </source>
</evidence>
<name>A0ABS5RFX1_9MYCO</name>
<evidence type="ECO:0000259" key="3">
    <source>
        <dbReference type="Pfam" id="PF18042"/>
    </source>
</evidence>
<evidence type="ECO:0000256" key="1">
    <source>
        <dbReference type="SAM" id="SignalP"/>
    </source>
</evidence>
<dbReference type="Pfam" id="PF13354">
    <property type="entry name" value="Beta-lactamase2"/>
    <property type="match status" value="1"/>
</dbReference>
<keyword evidence="5" id="KW-1185">Reference proteome</keyword>
<gene>
    <name evidence="4" type="ORF">KIH27_06175</name>
</gene>
<sequence length="454" mass="49037">MPEPPLRRNRVRRHLAVCTVAVLVAAVPAAGCAPSPALPPESAETGVSIPVTTAPGLRAKQTMDMLNSDWPIGPVGVRTLAAPAKVDQVVTTMESLWWDRPFRVSSVDIGAGTATLHLMTSYGARQNIKIRTDDAGMVETFKPSTEPPRIRSWHDVDTVLSRTGARYSYQAARVDGGVCKPVAGVNTTQPLPLASIFKLYVLLAVADEVKAHRVSWDDPLTITGRAKVVGSSGLEELPDGAHVSVRTAAEKMIATSDNMATDLLIGRVGKRAVEHALAVAGHHDPAAMTPFPTMYEMFSIGWGKPDLREQWQHGSPQQRAALLKDADSRPYDPDPLRAHVPASKYGAEWYGSAADICRVHVALQRGATGAAAPVREILSAVRGIDLSREQWPYVGAKAGGLPGDLTFSWYAIDRGGQPWVVSFQLNWDRDHGKSVGSWMLQVARQAFALLPAKH</sequence>
<dbReference type="Gene3D" id="3.40.710.10">
    <property type="entry name" value="DD-peptidase/beta-lactamase superfamily"/>
    <property type="match status" value="1"/>
</dbReference>
<reference evidence="4 5" key="1">
    <citation type="submission" date="2021-05" db="EMBL/GenBank/DDBJ databases">
        <title>Mycobacterium acidophilum sp. nov., an extremely acid-tolerant member of the genus Mycobacterium.</title>
        <authorList>
            <person name="Xia J."/>
        </authorList>
    </citation>
    <scope>NUCLEOTIDE SEQUENCE [LARGE SCALE GENOMIC DNA]</scope>
    <source>
        <strain evidence="4 5">M1</strain>
    </source>
</reference>
<comment type="caution">
    <text evidence="4">The sequence shown here is derived from an EMBL/GenBank/DDBJ whole genome shotgun (WGS) entry which is preliminary data.</text>
</comment>
<feature type="chain" id="PRO_5045285151" evidence="1">
    <location>
        <begin position="30"/>
        <end position="454"/>
    </location>
</feature>
<proteinExistence type="predicted"/>
<evidence type="ECO:0000259" key="2">
    <source>
        <dbReference type="Pfam" id="PF13354"/>
    </source>
</evidence>
<dbReference type="PANTHER" id="PTHR35333">
    <property type="entry name" value="BETA-LACTAMASE"/>
    <property type="match status" value="1"/>
</dbReference>
<dbReference type="InterPro" id="IPR012338">
    <property type="entry name" value="Beta-lactam/transpept-like"/>
</dbReference>
<dbReference type="RefSeq" id="WP_214092061.1">
    <property type="nucleotide sequence ID" value="NZ_JAHCLR010000007.1"/>
</dbReference>
<dbReference type="InterPro" id="IPR040846">
    <property type="entry name" value="ORF_12_N"/>
</dbReference>
<keyword evidence="1" id="KW-0732">Signal</keyword>